<protein>
    <submittedName>
        <fullName evidence="1">Uncharacterized protein</fullName>
    </submittedName>
</protein>
<comment type="caution">
    <text evidence="1">The sequence shown here is derived from an EMBL/GenBank/DDBJ whole genome shotgun (WGS) entry which is preliminary data.</text>
</comment>
<dbReference type="Proteomes" id="UP000316759">
    <property type="component" value="Unassembled WGS sequence"/>
</dbReference>
<proteinExistence type="predicted"/>
<keyword evidence="2" id="KW-1185">Reference proteome</keyword>
<name>A0A504YFX8_FASGI</name>
<accession>A0A504YFX8</accession>
<dbReference type="AlphaFoldDB" id="A0A504YFX8"/>
<gene>
    <name evidence="1" type="ORF">FGIG_05502</name>
</gene>
<reference evidence="1 2" key="1">
    <citation type="submission" date="2019-04" db="EMBL/GenBank/DDBJ databases">
        <title>Annotation for the trematode Fasciola gigantica.</title>
        <authorList>
            <person name="Choi Y.-J."/>
        </authorList>
    </citation>
    <scope>NUCLEOTIDE SEQUENCE [LARGE SCALE GENOMIC DNA]</scope>
    <source>
        <strain evidence="1">Uganda_cow_1</strain>
    </source>
</reference>
<evidence type="ECO:0000313" key="1">
    <source>
        <dbReference type="EMBL" id="TPP56697.1"/>
    </source>
</evidence>
<sequence length="100" mass="11515">MSCFFDGFAGESDSTNALRVMERKLCDKIHGLRCRLTAKQSHSQIDCRKVTERICSKTQAAKISDYKQWIDCARRQRMICVLCLSVVITNSDRRNILENV</sequence>
<organism evidence="1 2">
    <name type="scientific">Fasciola gigantica</name>
    <name type="common">Giant liver fluke</name>
    <dbReference type="NCBI Taxonomy" id="46835"/>
    <lineage>
        <taxon>Eukaryota</taxon>
        <taxon>Metazoa</taxon>
        <taxon>Spiralia</taxon>
        <taxon>Lophotrochozoa</taxon>
        <taxon>Platyhelminthes</taxon>
        <taxon>Trematoda</taxon>
        <taxon>Digenea</taxon>
        <taxon>Plagiorchiida</taxon>
        <taxon>Echinostomata</taxon>
        <taxon>Echinostomatoidea</taxon>
        <taxon>Fasciolidae</taxon>
        <taxon>Fasciola</taxon>
    </lineage>
</organism>
<dbReference type="EMBL" id="SUNJ01014187">
    <property type="protein sequence ID" value="TPP56697.1"/>
    <property type="molecule type" value="Genomic_DNA"/>
</dbReference>
<evidence type="ECO:0000313" key="2">
    <source>
        <dbReference type="Proteomes" id="UP000316759"/>
    </source>
</evidence>